<dbReference type="PANTHER" id="PTHR43537">
    <property type="entry name" value="TRANSCRIPTIONAL REGULATOR, GNTR FAMILY"/>
    <property type="match status" value="1"/>
</dbReference>
<dbReference type="SMART" id="SM00345">
    <property type="entry name" value="HTH_GNTR"/>
    <property type="match status" value="1"/>
</dbReference>
<feature type="domain" description="HTH gntR-type" evidence="4">
    <location>
        <begin position="3"/>
        <end position="71"/>
    </location>
</feature>
<dbReference type="SUPFAM" id="SSF46785">
    <property type="entry name" value="Winged helix' DNA-binding domain"/>
    <property type="match status" value="1"/>
</dbReference>
<keyword evidence="3" id="KW-0804">Transcription</keyword>
<evidence type="ECO:0000259" key="4">
    <source>
        <dbReference type="PROSITE" id="PS50949"/>
    </source>
</evidence>
<proteinExistence type="predicted"/>
<dbReference type="InterPro" id="IPR036388">
    <property type="entry name" value="WH-like_DNA-bd_sf"/>
</dbReference>
<dbReference type="InterPro" id="IPR000524">
    <property type="entry name" value="Tscrpt_reg_HTH_GntR"/>
</dbReference>
<dbReference type="Gene3D" id="1.10.10.10">
    <property type="entry name" value="Winged helix-like DNA-binding domain superfamily/Winged helix DNA-binding domain"/>
    <property type="match status" value="1"/>
</dbReference>
<reference evidence="6" key="1">
    <citation type="journal article" date="2019" name="Int. J. Syst. Evol. Microbiol.">
        <title>The Global Catalogue of Microorganisms (GCM) 10K type strain sequencing project: providing services to taxonomists for standard genome sequencing and annotation.</title>
        <authorList>
            <consortium name="The Broad Institute Genomics Platform"/>
            <consortium name="The Broad Institute Genome Sequencing Center for Infectious Disease"/>
            <person name="Wu L."/>
            <person name="Ma J."/>
        </authorList>
    </citation>
    <scope>NUCLEOTIDE SEQUENCE [LARGE SCALE GENOMIC DNA]</scope>
    <source>
        <strain evidence="6">CGMCC 4.7181</strain>
    </source>
</reference>
<keyword evidence="2" id="KW-0238">DNA-binding</keyword>
<evidence type="ECO:0000256" key="3">
    <source>
        <dbReference type="ARBA" id="ARBA00023163"/>
    </source>
</evidence>
<dbReference type="SUPFAM" id="SSF48008">
    <property type="entry name" value="GntR ligand-binding domain-like"/>
    <property type="match status" value="1"/>
</dbReference>
<dbReference type="EMBL" id="BMMQ01000005">
    <property type="protein sequence ID" value="GGO64058.1"/>
    <property type="molecule type" value="Genomic_DNA"/>
</dbReference>
<comment type="caution">
    <text evidence="5">The sequence shown here is derived from an EMBL/GenBank/DDBJ whole genome shotgun (WGS) entry which is preliminary data.</text>
</comment>
<name>A0ABQ2N2D6_9MICO</name>
<dbReference type="Pfam" id="PF00392">
    <property type="entry name" value="GntR"/>
    <property type="match status" value="1"/>
</dbReference>
<evidence type="ECO:0000256" key="2">
    <source>
        <dbReference type="ARBA" id="ARBA00023125"/>
    </source>
</evidence>
<dbReference type="CDD" id="cd07377">
    <property type="entry name" value="WHTH_GntR"/>
    <property type="match status" value="1"/>
</dbReference>
<keyword evidence="1" id="KW-0805">Transcription regulation</keyword>
<dbReference type="Pfam" id="PF07729">
    <property type="entry name" value="FCD"/>
    <property type="match status" value="1"/>
</dbReference>
<evidence type="ECO:0000313" key="6">
    <source>
        <dbReference type="Proteomes" id="UP000638043"/>
    </source>
</evidence>
<dbReference type="Gene3D" id="1.20.120.530">
    <property type="entry name" value="GntR ligand-binding domain-like"/>
    <property type="match status" value="1"/>
</dbReference>
<dbReference type="InterPro" id="IPR036390">
    <property type="entry name" value="WH_DNA-bd_sf"/>
</dbReference>
<gene>
    <name evidence="5" type="ORF">GCM10010910_18010</name>
</gene>
<dbReference type="RefSeq" id="WP_188701104.1">
    <property type="nucleotide sequence ID" value="NZ_BMMQ01000005.1"/>
</dbReference>
<dbReference type="PRINTS" id="PR00035">
    <property type="entry name" value="HTHGNTR"/>
</dbReference>
<evidence type="ECO:0000256" key="1">
    <source>
        <dbReference type="ARBA" id="ARBA00023015"/>
    </source>
</evidence>
<evidence type="ECO:0000313" key="5">
    <source>
        <dbReference type="EMBL" id="GGO64058.1"/>
    </source>
</evidence>
<dbReference type="PROSITE" id="PS50949">
    <property type="entry name" value="HTH_GNTR"/>
    <property type="match status" value="1"/>
</dbReference>
<sequence>MTTPRGEQIADTIAERIVGGSIAPGERLPSEARLAEQFSASRAVVREAIQRLQTRGLIRTRTGSGSYALTPPADGGDGWLRASGSAERAELHAFRTAIEQEAAALAARNRTDDDLAALDAAITRLASASLPAETVEADFALHRAIALASHNRYLAEVLERLGATTIVLPHARLTDAVAATVVAEHRHIVDAIRAADPVTAAASMRAHLAASQSRRETT</sequence>
<keyword evidence="6" id="KW-1185">Reference proteome</keyword>
<accession>A0ABQ2N2D6</accession>
<dbReference type="InterPro" id="IPR008920">
    <property type="entry name" value="TF_FadR/GntR_C"/>
</dbReference>
<dbReference type="SMART" id="SM00895">
    <property type="entry name" value="FCD"/>
    <property type="match status" value="1"/>
</dbReference>
<dbReference type="Proteomes" id="UP000638043">
    <property type="component" value="Unassembled WGS sequence"/>
</dbReference>
<dbReference type="InterPro" id="IPR011711">
    <property type="entry name" value="GntR_C"/>
</dbReference>
<dbReference type="PANTHER" id="PTHR43537:SF44">
    <property type="entry name" value="GNTR FAMILY REGULATORY PROTEIN"/>
    <property type="match status" value="1"/>
</dbReference>
<protein>
    <submittedName>
        <fullName evidence="5">GntR family transcriptional regulator</fullName>
    </submittedName>
</protein>
<organism evidence="5 6">
    <name type="scientific">Microbacterium nanhaiense</name>
    <dbReference type="NCBI Taxonomy" id="1301026"/>
    <lineage>
        <taxon>Bacteria</taxon>
        <taxon>Bacillati</taxon>
        <taxon>Actinomycetota</taxon>
        <taxon>Actinomycetes</taxon>
        <taxon>Micrococcales</taxon>
        <taxon>Microbacteriaceae</taxon>
        <taxon>Microbacterium</taxon>
    </lineage>
</organism>